<dbReference type="AlphaFoldDB" id="A0A2Z4BVQ7"/>
<dbReference type="SUPFAM" id="SSF55729">
    <property type="entry name" value="Acyl-CoA N-acyltransferases (Nat)"/>
    <property type="match status" value="1"/>
</dbReference>
<dbReference type="InterPro" id="IPR000182">
    <property type="entry name" value="GNAT_dom"/>
</dbReference>
<evidence type="ECO:0000259" key="1">
    <source>
        <dbReference type="Pfam" id="PF13302"/>
    </source>
</evidence>
<dbReference type="PANTHER" id="PTHR43610">
    <property type="entry name" value="BLL6696 PROTEIN"/>
    <property type="match status" value="1"/>
</dbReference>
<reference evidence="2" key="1">
    <citation type="submission" date="2018-05" db="EMBL/GenBank/DDBJ databases">
        <authorList>
            <person name="Lanie J.A."/>
            <person name="Ng W.-L."/>
            <person name="Kazmierczak K.M."/>
            <person name="Andrzejewski T.M."/>
            <person name="Davidsen T.M."/>
            <person name="Wayne K.J."/>
            <person name="Tettelin H."/>
            <person name="Glass J.I."/>
            <person name="Rusch D."/>
            <person name="Podicherti R."/>
            <person name="Tsui H.-C.T."/>
            <person name="Winkler M.E."/>
        </authorList>
    </citation>
    <scope>NUCLEOTIDE SEQUENCE</scope>
    <source>
        <strain evidence="2">O41_G3915</strain>
    </source>
</reference>
<dbReference type="RefSeq" id="WP_032949591.1">
    <property type="nucleotide sequence ID" value="NZ_CAYANS010000002.1"/>
</dbReference>
<dbReference type="Pfam" id="PF13302">
    <property type="entry name" value="Acetyltransf_3"/>
    <property type="match status" value="1"/>
</dbReference>
<dbReference type="GO" id="GO:0016747">
    <property type="term" value="F:acyltransferase activity, transferring groups other than amino-acyl groups"/>
    <property type="evidence" value="ECO:0007669"/>
    <property type="project" value="InterPro"/>
</dbReference>
<dbReference type="InterPro" id="IPR016181">
    <property type="entry name" value="Acyl_CoA_acyltransferase"/>
</dbReference>
<proteinExistence type="predicted"/>
<protein>
    <submittedName>
        <fullName evidence="2">dTDP-4-dehydrorhamnose 3,5-epimerase</fullName>
    </submittedName>
</protein>
<accession>A0A2Z4BVQ7</accession>
<sequence>MKHNKLEGRTIHFRLIEESDASFLYQLRMDETLNKYISKVDSSIEMQKEWIRNYKEREKEHIEYYFIIERNDTNEKIGTIRLYGITDDNRFCWGSWILNSRKTVTSAIESAYLIYEFAFERCNFISSYFQVDRLNSTVNSFHVKTGAIKVDEDVVNVNYIFTKECFLEFKNKFRRVI</sequence>
<dbReference type="EMBL" id="MH325903">
    <property type="protein sequence ID" value="AWU66750.1"/>
    <property type="molecule type" value="Genomic_DNA"/>
</dbReference>
<organism evidence="2">
    <name type="scientific">Citrobacter freundii</name>
    <dbReference type="NCBI Taxonomy" id="546"/>
    <lineage>
        <taxon>Bacteria</taxon>
        <taxon>Pseudomonadati</taxon>
        <taxon>Pseudomonadota</taxon>
        <taxon>Gammaproteobacteria</taxon>
        <taxon>Enterobacterales</taxon>
        <taxon>Enterobacteriaceae</taxon>
        <taxon>Citrobacter</taxon>
        <taxon>Citrobacter freundii complex</taxon>
    </lineage>
</organism>
<evidence type="ECO:0000313" key="2">
    <source>
        <dbReference type="EMBL" id="AWU66750.1"/>
    </source>
</evidence>
<name>A0A2Z4BVQ7_CITFR</name>
<gene>
    <name evidence="2" type="primary">orf4</name>
</gene>
<dbReference type="Gene3D" id="3.40.630.30">
    <property type="match status" value="1"/>
</dbReference>
<feature type="domain" description="N-acetyltransferase" evidence="1">
    <location>
        <begin position="12"/>
        <end position="146"/>
    </location>
</feature>
<dbReference type="PANTHER" id="PTHR43610:SF1">
    <property type="entry name" value="N-ACETYLTRANSFERASE DOMAIN-CONTAINING PROTEIN"/>
    <property type="match status" value="1"/>
</dbReference>